<evidence type="ECO:0000313" key="18">
    <source>
        <dbReference type="EMBL" id="KHO64538.1"/>
    </source>
</evidence>
<dbReference type="InterPro" id="IPR004089">
    <property type="entry name" value="MCPsignal_dom"/>
</dbReference>
<dbReference type="RefSeq" id="WP_027591728.1">
    <property type="nucleotide sequence ID" value="NZ_FMUP01000002.1"/>
</dbReference>
<dbReference type="Pfam" id="PF13675">
    <property type="entry name" value="PilJ"/>
    <property type="match status" value="1"/>
</dbReference>
<dbReference type="GO" id="GO:0005886">
    <property type="term" value="C:plasma membrane"/>
    <property type="evidence" value="ECO:0007669"/>
    <property type="project" value="UniProtKB-SubCell"/>
</dbReference>
<evidence type="ECO:0000256" key="5">
    <source>
        <dbReference type="ARBA" id="ARBA00022519"/>
    </source>
</evidence>
<evidence type="ECO:0000256" key="3">
    <source>
        <dbReference type="ARBA" id="ARBA00022481"/>
    </source>
</evidence>
<keyword evidence="2" id="KW-1003">Cell membrane</keyword>
<dbReference type="GO" id="GO:0004888">
    <property type="term" value="F:transmembrane signaling receptor activity"/>
    <property type="evidence" value="ECO:0007669"/>
    <property type="project" value="InterPro"/>
</dbReference>
<feature type="domain" description="Methyl-accepting transducer" evidence="15">
    <location>
        <begin position="254"/>
        <end position="490"/>
    </location>
</feature>
<feature type="compositionally biased region" description="Polar residues" evidence="13">
    <location>
        <begin position="304"/>
        <end position="320"/>
    </location>
</feature>
<dbReference type="CDD" id="cd11386">
    <property type="entry name" value="MCP_signal"/>
    <property type="match status" value="1"/>
</dbReference>
<dbReference type="CDD" id="cd06225">
    <property type="entry name" value="HAMP"/>
    <property type="match status" value="1"/>
</dbReference>
<keyword evidence="19" id="KW-1185">Reference proteome</keyword>
<keyword evidence="9 11" id="KW-0807">Transducer</keyword>
<evidence type="ECO:0000256" key="4">
    <source>
        <dbReference type="ARBA" id="ARBA00022500"/>
    </source>
</evidence>
<sequence length="526" mass="58603">MKFFIDSLLHRLGLKTLAHQFLFSYLLMFLLALLSCVALYLSLSVSAETINVAGAQRMLSQKMTKEALLLHSGVIERSLMEGTMAQFERSHQDLLNGNPERNISRFDDASIQAQMRTVGEHWQRLRQQLLTVQPNGTLDMALLQQNSVALIKHMNDAVVMMTRLADSTQRTQLEIAFFCVAAILILVMAGNQFGMHPLMSALRQLEQALAQVADGDFTQRMHARWKHDEFGRIAVVFNRMVEQVRELLDQAKRGSLQSREHLGETLRAIQASEQNMARQHQQLDQAATALTELTASLAEVARHTQSAAQSAQSTERNGQSGRAAVQRSAELLGTLSQELQRTGEHMRELENETQAVGKVLEVITGIAEQTNLLALNAAIEAARAGEAGRGFAVVADEVRTLASRTQQSTGEIGQIIERLQGRARRSLDSLRHNAEQATENVAQIEQARNIFQAMLQDVQAINGSSLQIASAVEQQSQVVQDIDRRVNQLTELALQTHRDAERVVHSSEEIRTGMQDLHGQLSRFRT</sequence>
<feature type="region of interest" description="Disordered" evidence="13">
    <location>
        <begin position="304"/>
        <end position="325"/>
    </location>
</feature>
<dbReference type="InterPro" id="IPR029095">
    <property type="entry name" value="NarX-like_N"/>
</dbReference>
<feature type="domain" description="HAMP" evidence="17">
    <location>
        <begin position="196"/>
        <end position="249"/>
    </location>
</feature>
<dbReference type="PROSITE" id="PS50111">
    <property type="entry name" value="CHEMOTAXIS_TRANSDUC_2"/>
    <property type="match status" value="1"/>
</dbReference>
<dbReference type="PROSITE" id="PS50192">
    <property type="entry name" value="T_SNARE"/>
    <property type="match status" value="1"/>
</dbReference>
<organism evidence="18 19">
    <name type="scientific">Pseudomonas flexibilis</name>
    <dbReference type="NCBI Taxonomy" id="706570"/>
    <lineage>
        <taxon>Bacteria</taxon>
        <taxon>Pseudomonadati</taxon>
        <taxon>Pseudomonadota</taxon>
        <taxon>Gammaproteobacteria</taxon>
        <taxon>Pseudomonadales</taxon>
        <taxon>Pseudomonadaceae</taxon>
        <taxon>Pseudomonas</taxon>
    </lineage>
</organism>
<evidence type="ECO:0000256" key="12">
    <source>
        <dbReference type="SAM" id="Coils"/>
    </source>
</evidence>
<dbReference type="STRING" id="706570.PT85_10055"/>
<protein>
    <submittedName>
        <fullName evidence="18">Chemotaxis protein</fullName>
    </submittedName>
</protein>
<feature type="transmembrane region" description="Helical" evidence="14">
    <location>
        <begin position="175"/>
        <end position="194"/>
    </location>
</feature>
<keyword evidence="12" id="KW-0175">Coiled coil</keyword>
<dbReference type="Proteomes" id="UP000030980">
    <property type="component" value="Unassembled WGS sequence"/>
</dbReference>
<dbReference type="Gene3D" id="1.10.287.950">
    <property type="entry name" value="Methyl-accepting chemotaxis protein"/>
    <property type="match status" value="1"/>
</dbReference>
<evidence type="ECO:0000256" key="10">
    <source>
        <dbReference type="ARBA" id="ARBA00029447"/>
    </source>
</evidence>
<dbReference type="InterPro" id="IPR000727">
    <property type="entry name" value="T_SNARE_dom"/>
</dbReference>
<evidence type="ECO:0000256" key="2">
    <source>
        <dbReference type="ARBA" id="ARBA00022475"/>
    </source>
</evidence>
<dbReference type="InterPro" id="IPR004090">
    <property type="entry name" value="Chemotax_Me-accpt_rcpt"/>
</dbReference>
<feature type="coiled-coil region" evidence="12">
    <location>
        <begin position="427"/>
        <end position="454"/>
    </location>
</feature>
<keyword evidence="4" id="KW-0145">Chemotaxis</keyword>
<keyword evidence="7 14" id="KW-1133">Transmembrane helix</keyword>
<comment type="subcellular location">
    <subcellularLocation>
        <location evidence="1">Cell inner membrane</location>
        <topology evidence="1">Multi-pass membrane protein</topology>
    </subcellularLocation>
</comment>
<dbReference type="AlphaFoldDB" id="A0A0B3BJ79"/>
<dbReference type="GO" id="GO:0006935">
    <property type="term" value="P:chemotaxis"/>
    <property type="evidence" value="ECO:0007669"/>
    <property type="project" value="UniProtKB-KW"/>
</dbReference>
<dbReference type="SMART" id="SM00283">
    <property type="entry name" value="MA"/>
    <property type="match status" value="1"/>
</dbReference>
<dbReference type="PRINTS" id="PR00260">
    <property type="entry name" value="CHEMTRNSDUCR"/>
</dbReference>
<dbReference type="PANTHER" id="PTHR32089">
    <property type="entry name" value="METHYL-ACCEPTING CHEMOTAXIS PROTEIN MCPB"/>
    <property type="match status" value="1"/>
</dbReference>
<proteinExistence type="inferred from homology"/>
<evidence type="ECO:0000256" key="14">
    <source>
        <dbReference type="SAM" id="Phobius"/>
    </source>
</evidence>
<accession>A0A0B3BJ79</accession>
<dbReference type="PANTHER" id="PTHR32089:SF119">
    <property type="entry name" value="METHYL-ACCEPTING CHEMOTAXIS PROTEIN CTPL"/>
    <property type="match status" value="1"/>
</dbReference>
<evidence type="ECO:0000313" key="19">
    <source>
        <dbReference type="Proteomes" id="UP000030980"/>
    </source>
</evidence>
<dbReference type="OrthoDB" id="49457at2"/>
<evidence type="ECO:0000256" key="11">
    <source>
        <dbReference type="PROSITE-ProRule" id="PRU00284"/>
    </source>
</evidence>
<evidence type="ECO:0000259" key="15">
    <source>
        <dbReference type="PROSITE" id="PS50111"/>
    </source>
</evidence>
<dbReference type="GO" id="GO:0007165">
    <property type="term" value="P:signal transduction"/>
    <property type="evidence" value="ECO:0007669"/>
    <property type="project" value="UniProtKB-KW"/>
</dbReference>
<keyword evidence="6 14" id="KW-0812">Transmembrane</keyword>
<feature type="domain" description="T-SNARE coiled-coil homology" evidence="16">
    <location>
        <begin position="441"/>
        <end position="503"/>
    </location>
</feature>
<dbReference type="EMBL" id="JTAK01000004">
    <property type="protein sequence ID" value="KHO64538.1"/>
    <property type="molecule type" value="Genomic_DNA"/>
</dbReference>
<keyword evidence="8 14" id="KW-0472">Membrane</keyword>
<keyword evidence="5" id="KW-0997">Cell inner membrane</keyword>
<keyword evidence="3" id="KW-0488">Methylation</keyword>
<evidence type="ECO:0000259" key="17">
    <source>
        <dbReference type="PROSITE" id="PS50885"/>
    </source>
</evidence>
<dbReference type="PROSITE" id="PS50885">
    <property type="entry name" value="HAMP"/>
    <property type="match status" value="1"/>
</dbReference>
<evidence type="ECO:0000256" key="9">
    <source>
        <dbReference type="ARBA" id="ARBA00023224"/>
    </source>
</evidence>
<evidence type="ECO:0000256" key="8">
    <source>
        <dbReference type="ARBA" id="ARBA00023136"/>
    </source>
</evidence>
<dbReference type="Pfam" id="PF00672">
    <property type="entry name" value="HAMP"/>
    <property type="match status" value="1"/>
</dbReference>
<dbReference type="Pfam" id="PF00015">
    <property type="entry name" value="MCPsignal"/>
    <property type="match status" value="1"/>
</dbReference>
<gene>
    <name evidence="18" type="ORF">PT85_10055</name>
</gene>
<name>A0A0B3BJ79_9PSED</name>
<comment type="caution">
    <text evidence="18">The sequence shown here is derived from an EMBL/GenBank/DDBJ whole genome shotgun (WGS) entry which is preliminary data.</text>
</comment>
<dbReference type="InterPro" id="IPR003660">
    <property type="entry name" value="HAMP_dom"/>
</dbReference>
<dbReference type="FunFam" id="1.10.287.950:FF:000001">
    <property type="entry name" value="Methyl-accepting chemotaxis sensory transducer"/>
    <property type="match status" value="1"/>
</dbReference>
<comment type="similarity">
    <text evidence="10">Belongs to the methyl-accepting chemotaxis (MCP) protein family.</text>
</comment>
<evidence type="ECO:0000259" key="16">
    <source>
        <dbReference type="PROSITE" id="PS50192"/>
    </source>
</evidence>
<dbReference type="SUPFAM" id="SSF58104">
    <property type="entry name" value="Methyl-accepting chemotaxis protein (MCP) signaling domain"/>
    <property type="match status" value="1"/>
</dbReference>
<dbReference type="SMART" id="SM00304">
    <property type="entry name" value="HAMP"/>
    <property type="match status" value="1"/>
</dbReference>
<reference evidence="18 19" key="1">
    <citation type="submission" date="2014-11" db="EMBL/GenBank/DDBJ databases">
        <title>Genome sequence of Pseudomonas tuomuerensis JCM 14085.</title>
        <authorList>
            <person name="Shin S.-K."/>
            <person name="Yi H."/>
        </authorList>
    </citation>
    <scope>NUCLEOTIDE SEQUENCE [LARGE SCALE GENOMIC DNA]</scope>
    <source>
        <strain evidence="18 19">JCM 14085</strain>
    </source>
</reference>
<evidence type="ECO:0000256" key="1">
    <source>
        <dbReference type="ARBA" id="ARBA00004429"/>
    </source>
</evidence>
<evidence type="ECO:0000256" key="7">
    <source>
        <dbReference type="ARBA" id="ARBA00022989"/>
    </source>
</evidence>
<feature type="transmembrane region" description="Helical" evidence="14">
    <location>
        <begin position="21"/>
        <end position="43"/>
    </location>
</feature>
<evidence type="ECO:0000256" key="13">
    <source>
        <dbReference type="SAM" id="MobiDB-lite"/>
    </source>
</evidence>
<evidence type="ECO:0000256" key="6">
    <source>
        <dbReference type="ARBA" id="ARBA00022692"/>
    </source>
</evidence>